<accession>A0A9P6F0I6</accession>
<dbReference type="AlphaFoldDB" id="A0A9P6F0I6"/>
<evidence type="ECO:0000256" key="1">
    <source>
        <dbReference type="SAM" id="MobiDB-lite"/>
    </source>
</evidence>
<organism evidence="3 4">
    <name type="scientific">Mortierella hygrophila</name>
    <dbReference type="NCBI Taxonomy" id="979708"/>
    <lineage>
        <taxon>Eukaryota</taxon>
        <taxon>Fungi</taxon>
        <taxon>Fungi incertae sedis</taxon>
        <taxon>Mucoromycota</taxon>
        <taxon>Mortierellomycotina</taxon>
        <taxon>Mortierellomycetes</taxon>
        <taxon>Mortierellales</taxon>
        <taxon>Mortierellaceae</taxon>
        <taxon>Mortierella</taxon>
    </lineage>
</organism>
<feature type="region of interest" description="Disordered" evidence="1">
    <location>
        <begin position="181"/>
        <end position="231"/>
    </location>
</feature>
<feature type="compositionally biased region" description="Basic residues" evidence="1">
    <location>
        <begin position="434"/>
        <end position="449"/>
    </location>
</feature>
<dbReference type="EMBL" id="JAAAXW010000254">
    <property type="protein sequence ID" value="KAF9539281.1"/>
    <property type="molecule type" value="Genomic_DNA"/>
</dbReference>
<proteinExistence type="predicted"/>
<keyword evidence="4" id="KW-1185">Reference proteome</keyword>
<protein>
    <recommendedName>
        <fullName evidence="2">DUF4460 domain-containing protein</fullName>
    </recommendedName>
</protein>
<dbReference type="Proteomes" id="UP000723463">
    <property type="component" value="Unassembled WGS sequence"/>
</dbReference>
<evidence type="ECO:0000313" key="4">
    <source>
        <dbReference type="Proteomes" id="UP000723463"/>
    </source>
</evidence>
<feature type="compositionally biased region" description="Low complexity" evidence="1">
    <location>
        <begin position="208"/>
        <end position="231"/>
    </location>
</feature>
<gene>
    <name evidence="3" type="ORF">EC957_005596</name>
</gene>
<comment type="caution">
    <text evidence="3">The sequence shown here is derived from an EMBL/GenBank/DDBJ whole genome shotgun (WGS) entry which is preliminary data.</text>
</comment>
<feature type="compositionally biased region" description="Polar residues" evidence="1">
    <location>
        <begin position="181"/>
        <end position="191"/>
    </location>
</feature>
<feature type="domain" description="DUF4460" evidence="2">
    <location>
        <begin position="12"/>
        <end position="93"/>
    </location>
</feature>
<evidence type="ECO:0000313" key="3">
    <source>
        <dbReference type="EMBL" id="KAF9539281.1"/>
    </source>
</evidence>
<feature type="region of interest" description="Disordered" evidence="1">
    <location>
        <begin position="396"/>
        <end position="449"/>
    </location>
</feature>
<dbReference type="InterPro" id="IPR028031">
    <property type="entry name" value="DUF4460"/>
</dbReference>
<name>A0A9P6F0I6_9FUNG</name>
<reference evidence="3" key="1">
    <citation type="journal article" date="2020" name="Fungal Divers.">
        <title>Resolving the Mortierellaceae phylogeny through synthesis of multi-gene phylogenetics and phylogenomics.</title>
        <authorList>
            <person name="Vandepol N."/>
            <person name="Liber J."/>
            <person name="Desiro A."/>
            <person name="Na H."/>
            <person name="Kennedy M."/>
            <person name="Barry K."/>
            <person name="Grigoriev I.V."/>
            <person name="Miller A.N."/>
            <person name="O'Donnell K."/>
            <person name="Stajich J.E."/>
            <person name="Bonito G."/>
        </authorList>
    </citation>
    <scope>NUCLEOTIDE SEQUENCE</scope>
    <source>
        <strain evidence="3">NRRL 2591</strain>
    </source>
</reference>
<dbReference type="Pfam" id="PF14687">
    <property type="entry name" value="DUF4460"/>
    <property type="match status" value="1"/>
</dbReference>
<sequence length="449" mass="49601">MRTNIAKSTASLRQDYLQQYLKQFLRRVHPDLFQHHPKEQLQNSASLQDLLPIVSHDKNKSASLPPHHTSSPIETTKKLAFYYRTKDAGHKNNNNSVGSTGRPEGLTLVEHTLPLAIDPRIPTSSTTDSSASTKQDLLEREVKSWEMVQSFMDLCRKVGVPVKAPDQIDISSHLEESIANSKTVTRANQQKRAAPQKPVSEVFQEELQSSFSGSSGQVGSVPLSSSSLTSGSDIHVKSGSSLDTISDSHLGKIGGTAPALDAQLMIQSNPLLFKSPALSSAKLSKVIRTWIHWHDEDQYLHQGISDSSSAFEASVQKPFRLSDWWRKVPIMVLGSKEERTEMLKAATADPAGKDANGQSGKGMLIVDQDMSKQEITDYLDKNLYRIQQEYKELVQETSPAHTAARRAEGESGGCAAEKGGVSAEAASYVERMRARTQGKNNRRTNKRWQ</sequence>
<evidence type="ECO:0000259" key="2">
    <source>
        <dbReference type="Pfam" id="PF14687"/>
    </source>
</evidence>